<dbReference type="PIRSF" id="PIRSF037167">
    <property type="entry name" value="Mtase_YfcB_prd"/>
    <property type="match status" value="1"/>
</dbReference>
<dbReference type="PROSITE" id="PS00092">
    <property type="entry name" value="N6_MTASE"/>
    <property type="match status" value="1"/>
</dbReference>
<dbReference type="SUPFAM" id="SSF53335">
    <property type="entry name" value="S-adenosyl-L-methionine-dependent methyltransferases"/>
    <property type="match status" value="1"/>
</dbReference>
<dbReference type="AlphaFoldDB" id="A0A3S9J7R8"/>
<dbReference type="RefSeq" id="WP_126071585.1">
    <property type="nucleotide sequence ID" value="NZ_CP026513.1"/>
</dbReference>
<dbReference type="KEGG" id="aade:C3B56_00216"/>
<sequence length="304" mass="35813">MKKENVNEIIKRLYTVQDIIRWVFSCLSSSNVFYGHGIENAWEESLQLVLSNINLPYEYTQDMRNAKITKNECSNILNGIEKRIRKRIPMPYITSKSLFYGYEFYVNQKVLIPRSYLVEVINSRFRKYLRNKPSYILDLGTGSGCLAIICSYKFPKAVVEASDVSSEVLNVAKYNVVKHRKNNIKLIKSDLFENLSFKRYNVIITNPPYVKRSEFKYLPYEYHYEPPLGLLADENGLEFINKIIINAYKYLTENGILVCEVGSNKEKLEEFFPELPFKWFKFKDNCCNAFILTRRELMIPDMFF</sequence>
<dbReference type="NCBIfam" id="TIGR03533">
    <property type="entry name" value="L3_gln_methyl"/>
    <property type="match status" value="1"/>
</dbReference>
<dbReference type="GO" id="GO:0005829">
    <property type="term" value="C:cytosol"/>
    <property type="evidence" value="ECO:0007669"/>
    <property type="project" value="TreeGrafter"/>
</dbReference>
<evidence type="ECO:0000259" key="4">
    <source>
        <dbReference type="Pfam" id="PF05175"/>
    </source>
</evidence>
<keyword evidence="1 5" id="KW-0489">Methyltransferase</keyword>
<reference evidence="5 6" key="1">
    <citation type="journal article" date="2018" name="Genome Biol. Evol.">
        <title>Partnering With a Pest: Genomes of Hemlock Woolly Adelgid Symbionts Reveal Atypical Nutritional Provisioning Patterns in Dual-Obligate Bacteria.</title>
        <authorList>
            <person name="Weglarz K.M."/>
            <person name="Havill N.P."/>
            <person name="Burke G.R."/>
            <person name="von Dohlen C.D."/>
        </authorList>
    </citation>
    <scope>NUCLEOTIDE SEQUENCE [LARGE SCALE GENOMIC DNA]</scope>
    <source>
        <strain evidence="5">ENA</strain>
    </source>
</reference>
<keyword evidence="2 5" id="KW-0808">Transferase</keyword>
<accession>A0A3S9J7R8</accession>
<dbReference type="InterPro" id="IPR007848">
    <property type="entry name" value="Small_mtfrase_dom"/>
</dbReference>
<evidence type="ECO:0000313" key="6">
    <source>
        <dbReference type="Proteomes" id="UP000274458"/>
    </source>
</evidence>
<evidence type="ECO:0000256" key="3">
    <source>
        <dbReference type="ARBA" id="ARBA00022691"/>
    </source>
</evidence>
<dbReference type="Gene3D" id="3.40.50.150">
    <property type="entry name" value="Vaccinia Virus protein VP39"/>
    <property type="match status" value="1"/>
</dbReference>
<keyword evidence="6" id="KW-1185">Reference proteome</keyword>
<dbReference type="GO" id="GO:0032259">
    <property type="term" value="P:methylation"/>
    <property type="evidence" value="ECO:0007669"/>
    <property type="project" value="UniProtKB-KW"/>
</dbReference>
<keyword evidence="5" id="KW-0687">Ribonucleoprotein</keyword>
<protein>
    <submittedName>
        <fullName evidence="5">50S ribosomal protein L3 glutamine methyltransferase</fullName>
        <ecNumber evidence="5">2.1.1.-</ecNumber>
    </submittedName>
</protein>
<dbReference type="NCBIfam" id="TIGR00536">
    <property type="entry name" value="hemK_fam"/>
    <property type="match status" value="1"/>
</dbReference>
<dbReference type="EMBL" id="CP026513">
    <property type="protein sequence ID" value="AZP36314.1"/>
    <property type="molecule type" value="Genomic_DNA"/>
</dbReference>
<dbReference type="InterPro" id="IPR017127">
    <property type="entry name" value="Ribosome_uL3_MTase"/>
</dbReference>
<dbReference type="PANTHER" id="PTHR47806">
    <property type="entry name" value="50S RIBOSOMAL PROTEIN L3 GLUTAMINE METHYLTRANSFERASE"/>
    <property type="match status" value="1"/>
</dbReference>
<feature type="domain" description="Methyltransferase small" evidence="4">
    <location>
        <begin position="134"/>
        <end position="214"/>
    </location>
</feature>
<dbReference type="GO" id="GO:0036009">
    <property type="term" value="F:protein-glutamine N-methyltransferase activity"/>
    <property type="evidence" value="ECO:0007669"/>
    <property type="project" value="InterPro"/>
</dbReference>
<organism evidence="5 6">
    <name type="scientific">Candidatus Annandia adelgestsuga</name>
    <dbReference type="NCBI Taxonomy" id="1302411"/>
    <lineage>
        <taxon>Bacteria</taxon>
        <taxon>Pseudomonadati</taxon>
        <taxon>Pseudomonadota</taxon>
        <taxon>Gammaproteobacteria</taxon>
        <taxon>Enterobacterales</taxon>
        <taxon>Enterobacteriaceae</taxon>
        <taxon>Candidatus Annandia</taxon>
    </lineage>
</organism>
<dbReference type="PANTHER" id="PTHR47806:SF1">
    <property type="entry name" value="RIBOSOMAL PROTEIN UL3 GLUTAMINE METHYLTRANSFERASE"/>
    <property type="match status" value="1"/>
</dbReference>
<evidence type="ECO:0000313" key="5">
    <source>
        <dbReference type="EMBL" id="AZP36314.1"/>
    </source>
</evidence>
<gene>
    <name evidence="5" type="primary">prmB</name>
    <name evidence="5" type="ORF">C3B56_00216</name>
</gene>
<dbReference type="InterPro" id="IPR004556">
    <property type="entry name" value="HemK-like"/>
</dbReference>
<dbReference type="OrthoDB" id="9800643at2"/>
<dbReference type="InterPro" id="IPR002052">
    <property type="entry name" value="DNA_methylase_N6_adenine_CS"/>
</dbReference>
<proteinExistence type="predicted"/>
<dbReference type="EC" id="2.1.1.-" evidence="5"/>
<dbReference type="GO" id="GO:0003676">
    <property type="term" value="F:nucleic acid binding"/>
    <property type="evidence" value="ECO:0007669"/>
    <property type="project" value="InterPro"/>
</dbReference>
<evidence type="ECO:0000256" key="1">
    <source>
        <dbReference type="ARBA" id="ARBA00022603"/>
    </source>
</evidence>
<dbReference type="Proteomes" id="UP000274458">
    <property type="component" value="Chromosome"/>
</dbReference>
<dbReference type="Pfam" id="PF05175">
    <property type="entry name" value="MTS"/>
    <property type="match status" value="1"/>
</dbReference>
<keyword evidence="5" id="KW-0689">Ribosomal protein</keyword>
<keyword evidence="3" id="KW-0949">S-adenosyl-L-methionine</keyword>
<dbReference type="GO" id="GO:0005840">
    <property type="term" value="C:ribosome"/>
    <property type="evidence" value="ECO:0007669"/>
    <property type="project" value="UniProtKB-KW"/>
</dbReference>
<name>A0A3S9J7R8_9ENTR</name>
<dbReference type="InterPro" id="IPR029063">
    <property type="entry name" value="SAM-dependent_MTases_sf"/>
</dbReference>
<evidence type="ECO:0000256" key="2">
    <source>
        <dbReference type="ARBA" id="ARBA00022679"/>
    </source>
</evidence>
<dbReference type="CDD" id="cd02440">
    <property type="entry name" value="AdoMet_MTases"/>
    <property type="match status" value="1"/>
</dbReference>